<dbReference type="PANTHER" id="PTHR47619">
    <property type="entry name" value="METALLO-HYDROLASE YYCJ-RELATED"/>
    <property type="match status" value="1"/>
</dbReference>
<evidence type="ECO:0000259" key="1">
    <source>
        <dbReference type="SMART" id="SM00849"/>
    </source>
</evidence>
<evidence type="ECO:0000313" key="2">
    <source>
        <dbReference type="EMBL" id="MBB5324673.1"/>
    </source>
</evidence>
<accession>A0A7W8MV99</accession>
<dbReference type="SMART" id="SM00849">
    <property type="entry name" value="Lactamase_B"/>
    <property type="match status" value="1"/>
</dbReference>
<dbReference type="AlphaFoldDB" id="A0A7W8MV99"/>
<evidence type="ECO:0000313" key="3">
    <source>
        <dbReference type="Proteomes" id="UP000520011"/>
    </source>
</evidence>
<protein>
    <submittedName>
        <fullName evidence="2">Phosphoribosyl 1,2-cyclic phosphodiesterase</fullName>
    </submittedName>
</protein>
<dbReference type="Proteomes" id="UP000520011">
    <property type="component" value="Unassembled WGS sequence"/>
</dbReference>
<comment type="caution">
    <text evidence="2">The sequence shown here is derived from an EMBL/GenBank/DDBJ whole genome shotgun (WGS) entry which is preliminary data.</text>
</comment>
<dbReference type="Pfam" id="PF12706">
    <property type="entry name" value="Lactamase_B_2"/>
    <property type="match status" value="1"/>
</dbReference>
<dbReference type="PANTHER" id="PTHR47619:SF1">
    <property type="entry name" value="EXODEOXYRIBONUCLEASE WALJ"/>
    <property type="match status" value="1"/>
</dbReference>
<sequence>MIEITALATGSKGNCYHVTDGKTPLLLECGIKFKEIQRKLKFQTSKIAGCLITHEHKDHCAGINDVVKAGIDCYMSVGTKEAIGVRHHRIKVVQAKKQFSLGTWTILPFDVQHDVSEPYGFLLMNQQGEKLLFATDTYYIKYRFQGLTHIMVECNYSIEILNENIASGRVPKVMKKRLIRSHFSLENVKEFLKANDLSKVKEIWLLHLSDNNSDEERFKREIMELTGKLVYVP</sequence>
<reference evidence="2 3" key="1">
    <citation type="submission" date="2020-08" db="EMBL/GenBank/DDBJ databases">
        <title>Genomic Encyclopedia of Type Strains, Phase IV (KMG-IV): sequencing the most valuable type-strain genomes for metagenomic binning, comparative biology and taxonomic classification.</title>
        <authorList>
            <person name="Goeker M."/>
        </authorList>
    </citation>
    <scope>NUCLEOTIDE SEQUENCE [LARGE SCALE GENOMIC DNA]</scope>
    <source>
        <strain evidence="2 3">DSM 16325</strain>
    </source>
</reference>
<dbReference type="SUPFAM" id="SSF56281">
    <property type="entry name" value="Metallo-hydrolase/oxidoreductase"/>
    <property type="match status" value="1"/>
</dbReference>
<dbReference type="InterPro" id="IPR052533">
    <property type="entry name" value="WalJ/YycJ-like"/>
</dbReference>
<name>A0A7W8MV99_9BACL</name>
<dbReference type="InterPro" id="IPR036866">
    <property type="entry name" value="RibonucZ/Hydroxyglut_hydro"/>
</dbReference>
<dbReference type="EMBL" id="JACHEP010000008">
    <property type="protein sequence ID" value="MBB5324673.1"/>
    <property type="molecule type" value="Genomic_DNA"/>
</dbReference>
<dbReference type="InterPro" id="IPR001279">
    <property type="entry name" value="Metallo-B-lactamas"/>
</dbReference>
<dbReference type="RefSeq" id="WP_183253617.1">
    <property type="nucleotide sequence ID" value="NZ_JACHEP010000008.1"/>
</dbReference>
<dbReference type="Gene3D" id="3.60.15.10">
    <property type="entry name" value="Ribonuclease Z/Hydroxyacylglutathione hydrolase-like"/>
    <property type="match status" value="1"/>
</dbReference>
<feature type="domain" description="Metallo-beta-lactamase" evidence="1">
    <location>
        <begin position="12"/>
        <end position="182"/>
    </location>
</feature>
<gene>
    <name evidence="2" type="ORF">HNQ34_001771</name>
</gene>
<keyword evidence="3" id="KW-1185">Reference proteome</keyword>
<organism evidence="2 3">
    <name type="scientific">Anoxybacteroides tepidamans</name>
    <dbReference type="NCBI Taxonomy" id="265948"/>
    <lineage>
        <taxon>Bacteria</taxon>
        <taxon>Bacillati</taxon>
        <taxon>Bacillota</taxon>
        <taxon>Bacilli</taxon>
        <taxon>Bacillales</taxon>
        <taxon>Anoxybacillaceae</taxon>
        <taxon>Anoxybacteroides</taxon>
    </lineage>
</organism>
<proteinExistence type="predicted"/>